<evidence type="ECO:0000256" key="1">
    <source>
        <dbReference type="ARBA" id="ARBA00023125"/>
    </source>
</evidence>
<feature type="domain" description="HTH tetR-type" evidence="3">
    <location>
        <begin position="1"/>
        <end position="46"/>
    </location>
</feature>
<reference evidence="4 5" key="1">
    <citation type="journal article" date="2014" name="Int. J. Syst. Evol. Microbiol.">
        <title>Nocardia vulneris sp. nov., isolated from wounds of human patients in North America.</title>
        <authorList>
            <person name="Lasker B.A."/>
            <person name="Bell M."/>
            <person name="Klenk H.P."/>
            <person name="Sproer C."/>
            <person name="Schumann C."/>
            <person name="Schumann P."/>
            <person name="Brown J.M."/>
        </authorList>
    </citation>
    <scope>NUCLEOTIDE SEQUENCE [LARGE SCALE GENOMIC DNA]</scope>
    <source>
        <strain evidence="4 5">W9851</strain>
    </source>
</reference>
<organism evidence="4 5">
    <name type="scientific">Nocardia vulneris</name>
    <dbReference type="NCBI Taxonomy" id="1141657"/>
    <lineage>
        <taxon>Bacteria</taxon>
        <taxon>Bacillati</taxon>
        <taxon>Actinomycetota</taxon>
        <taxon>Actinomycetes</taxon>
        <taxon>Mycobacteriales</taxon>
        <taxon>Nocardiaceae</taxon>
        <taxon>Nocardia</taxon>
    </lineage>
</organism>
<proteinExistence type="predicted"/>
<evidence type="ECO:0000313" key="4">
    <source>
        <dbReference type="EMBL" id="KIA65579.1"/>
    </source>
</evidence>
<accession>A0ABR4ZK42</accession>
<sequence>MFVSEGWIDVRKLATVTGVSRATLYRHYRDRDRLLGEVVWRHAAADLAKLRKKNRGRGAVGIADTVQGLLQISAARSSMRTFLAEHTDVAMRVLTSKHGVVQERFIDAIAELIVAEIGEPADIDVHTLAYAIVRVGESFYYRDYITGEPADNTAAAIIINRLLR</sequence>
<feature type="DNA-binding region" description="H-T-H motif" evidence="2">
    <location>
        <begin position="9"/>
        <end position="28"/>
    </location>
</feature>
<evidence type="ECO:0000313" key="5">
    <source>
        <dbReference type="Proteomes" id="UP000031364"/>
    </source>
</evidence>
<dbReference type="Gene3D" id="1.10.357.10">
    <property type="entry name" value="Tetracycline Repressor, domain 2"/>
    <property type="match status" value="1"/>
</dbReference>
<keyword evidence="1 2" id="KW-0238">DNA-binding</keyword>
<evidence type="ECO:0000256" key="2">
    <source>
        <dbReference type="PROSITE-ProRule" id="PRU00335"/>
    </source>
</evidence>
<protein>
    <recommendedName>
        <fullName evidence="3">HTH tetR-type domain-containing protein</fullName>
    </recommendedName>
</protein>
<name>A0ABR4ZK42_9NOCA</name>
<evidence type="ECO:0000259" key="3">
    <source>
        <dbReference type="PROSITE" id="PS50977"/>
    </source>
</evidence>
<keyword evidence="5" id="KW-1185">Reference proteome</keyword>
<dbReference type="PROSITE" id="PS50977">
    <property type="entry name" value="HTH_TETR_2"/>
    <property type="match status" value="1"/>
</dbReference>
<comment type="caution">
    <text evidence="4">The sequence shown here is derived from an EMBL/GenBank/DDBJ whole genome shotgun (WGS) entry which is preliminary data.</text>
</comment>
<gene>
    <name evidence="4" type="ORF">FG87_08210</name>
</gene>
<dbReference type="InterPro" id="IPR001647">
    <property type="entry name" value="HTH_TetR"/>
</dbReference>
<dbReference type="InterPro" id="IPR041485">
    <property type="entry name" value="TetR_C_36"/>
</dbReference>
<dbReference type="Proteomes" id="UP000031364">
    <property type="component" value="Unassembled WGS sequence"/>
</dbReference>
<dbReference type="SUPFAM" id="SSF46689">
    <property type="entry name" value="Homeodomain-like"/>
    <property type="match status" value="1"/>
</dbReference>
<dbReference type="Pfam" id="PF18598">
    <property type="entry name" value="TetR_C_36"/>
    <property type="match status" value="1"/>
</dbReference>
<dbReference type="EMBL" id="JNFP01000007">
    <property type="protein sequence ID" value="KIA65579.1"/>
    <property type="molecule type" value="Genomic_DNA"/>
</dbReference>
<dbReference type="InterPro" id="IPR009057">
    <property type="entry name" value="Homeodomain-like_sf"/>
</dbReference>